<feature type="region of interest" description="Disordered" evidence="1">
    <location>
        <begin position="27"/>
        <end position="73"/>
    </location>
</feature>
<feature type="signal peptide" evidence="2">
    <location>
        <begin position="1"/>
        <end position="25"/>
    </location>
</feature>
<reference evidence="3 4" key="1">
    <citation type="submission" date="2024-01" db="EMBL/GenBank/DDBJ databases">
        <title>Genome assemblies of Stephania.</title>
        <authorList>
            <person name="Yang L."/>
        </authorList>
    </citation>
    <scope>NUCLEOTIDE SEQUENCE [LARGE SCALE GENOMIC DNA]</scope>
    <source>
        <strain evidence="3">QJT</strain>
        <tissue evidence="3">Leaf</tissue>
    </source>
</reference>
<dbReference type="Proteomes" id="UP001417504">
    <property type="component" value="Unassembled WGS sequence"/>
</dbReference>
<gene>
    <name evidence="3" type="ORF">Sjap_008625</name>
</gene>
<dbReference type="EMBL" id="JBBNAE010000003">
    <property type="protein sequence ID" value="KAK9138031.1"/>
    <property type="molecule type" value="Genomic_DNA"/>
</dbReference>
<name>A0AAP0JQK6_9MAGN</name>
<dbReference type="AlphaFoldDB" id="A0AAP0JQK6"/>
<feature type="compositionally biased region" description="Polar residues" evidence="1">
    <location>
        <begin position="61"/>
        <end position="73"/>
    </location>
</feature>
<evidence type="ECO:0008006" key="5">
    <source>
        <dbReference type="Google" id="ProtNLM"/>
    </source>
</evidence>
<evidence type="ECO:0000313" key="3">
    <source>
        <dbReference type="EMBL" id="KAK9138031.1"/>
    </source>
</evidence>
<keyword evidence="2" id="KW-0732">Signal</keyword>
<evidence type="ECO:0000256" key="2">
    <source>
        <dbReference type="SAM" id="SignalP"/>
    </source>
</evidence>
<evidence type="ECO:0000256" key="1">
    <source>
        <dbReference type="SAM" id="MobiDB-lite"/>
    </source>
</evidence>
<sequence length="94" mass="10207">MDRLSHLLTWVLAVLLVIVTTPSLGQYMPPGQDKGPIPYPPVAPHYQNKGEQAHIGGGATKSYSAVDNSTPQHATTKLFKARRAGKLLPKHENP</sequence>
<protein>
    <recommendedName>
        <fullName evidence="5">Secreted protein</fullName>
    </recommendedName>
</protein>
<proteinExistence type="predicted"/>
<evidence type="ECO:0000313" key="4">
    <source>
        <dbReference type="Proteomes" id="UP001417504"/>
    </source>
</evidence>
<feature type="chain" id="PRO_5042857469" description="Secreted protein" evidence="2">
    <location>
        <begin position="26"/>
        <end position="94"/>
    </location>
</feature>
<comment type="caution">
    <text evidence="3">The sequence shown here is derived from an EMBL/GenBank/DDBJ whole genome shotgun (WGS) entry which is preliminary data.</text>
</comment>
<accession>A0AAP0JQK6</accession>
<keyword evidence="4" id="KW-1185">Reference proteome</keyword>
<organism evidence="3 4">
    <name type="scientific">Stephania japonica</name>
    <dbReference type="NCBI Taxonomy" id="461633"/>
    <lineage>
        <taxon>Eukaryota</taxon>
        <taxon>Viridiplantae</taxon>
        <taxon>Streptophyta</taxon>
        <taxon>Embryophyta</taxon>
        <taxon>Tracheophyta</taxon>
        <taxon>Spermatophyta</taxon>
        <taxon>Magnoliopsida</taxon>
        <taxon>Ranunculales</taxon>
        <taxon>Menispermaceae</taxon>
        <taxon>Menispermoideae</taxon>
        <taxon>Cissampelideae</taxon>
        <taxon>Stephania</taxon>
    </lineage>
</organism>